<keyword evidence="2" id="KW-1185">Reference proteome</keyword>
<gene>
    <name evidence="1" type="ORF">BDQ12DRAFT_58288</name>
</gene>
<proteinExistence type="predicted"/>
<sequence length="52" mass="6036">MLHHQLKESALLLATLLSMLPLLKLPRLLMGLRSTRVQPMLLEMQLQLMQEL</sequence>
<accession>A0A5C3MEC6</accession>
<dbReference type="Proteomes" id="UP000308652">
    <property type="component" value="Unassembled WGS sequence"/>
</dbReference>
<protein>
    <submittedName>
        <fullName evidence="1">Uncharacterized protein</fullName>
    </submittedName>
</protein>
<name>A0A5C3MEC6_9AGAR</name>
<evidence type="ECO:0000313" key="2">
    <source>
        <dbReference type="Proteomes" id="UP000308652"/>
    </source>
</evidence>
<dbReference type="AlphaFoldDB" id="A0A5C3MEC6"/>
<reference evidence="1 2" key="1">
    <citation type="journal article" date="2019" name="Nat. Ecol. Evol.">
        <title>Megaphylogeny resolves global patterns of mushroom evolution.</title>
        <authorList>
            <person name="Varga T."/>
            <person name="Krizsan K."/>
            <person name="Foldi C."/>
            <person name="Dima B."/>
            <person name="Sanchez-Garcia M."/>
            <person name="Sanchez-Ramirez S."/>
            <person name="Szollosi G.J."/>
            <person name="Szarkandi J.G."/>
            <person name="Papp V."/>
            <person name="Albert L."/>
            <person name="Andreopoulos W."/>
            <person name="Angelini C."/>
            <person name="Antonin V."/>
            <person name="Barry K.W."/>
            <person name="Bougher N.L."/>
            <person name="Buchanan P."/>
            <person name="Buyck B."/>
            <person name="Bense V."/>
            <person name="Catcheside P."/>
            <person name="Chovatia M."/>
            <person name="Cooper J."/>
            <person name="Damon W."/>
            <person name="Desjardin D."/>
            <person name="Finy P."/>
            <person name="Geml J."/>
            <person name="Haridas S."/>
            <person name="Hughes K."/>
            <person name="Justo A."/>
            <person name="Karasinski D."/>
            <person name="Kautmanova I."/>
            <person name="Kiss B."/>
            <person name="Kocsube S."/>
            <person name="Kotiranta H."/>
            <person name="LaButti K.M."/>
            <person name="Lechner B.E."/>
            <person name="Liimatainen K."/>
            <person name="Lipzen A."/>
            <person name="Lukacs Z."/>
            <person name="Mihaltcheva S."/>
            <person name="Morgado L.N."/>
            <person name="Niskanen T."/>
            <person name="Noordeloos M.E."/>
            <person name="Ohm R.A."/>
            <person name="Ortiz-Santana B."/>
            <person name="Ovrebo C."/>
            <person name="Racz N."/>
            <person name="Riley R."/>
            <person name="Savchenko A."/>
            <person name="Shiryaev A."/>
            <person name="Soop K."/>
            <person name="Spirin V."/>
            <person name="Szebenyi C."/>
            <person name="Tomsovsky M."/>
            <person name="Tulloss R.E."/>
            <person name="Uehling J."/>
            <person name="Grigoriev I.V."/>
            <person name="Vagvolgyi C."/>
            <person name="Papp T."/>
            <person name="Martin F.M."/>
            <person name="Miettinen O."/>
            <person name="Hibbett D.S."/>
            <person name="Nagy L.G."/>
        </authorList>
    </citation>
    <scope>NUCLEOTIDE SEQUENCE [LARGE SCALE GENOMIC DNA]</scope>
    <source>
        <strain evidence="1 2">CBS 166.37</strain>
    </source>
</reference>
<evidence type="ECO:0000313" key="1">
    <source>
        <dbReference type="EMBL" id="TFK39501.1"/>
    </source>
</evidence>
<organism evidence="1 2">
    <name type="scientific">Crucibulum laeve</name>
    <dbReference type="NCBI Taxonomy" id="68775"/>
    <lineage>
        <taxon>Eukaryota</taxon>
        <taxon>Fungi</taxon>
        <taxon>Dikarya</taxon>
        <taxon>Basidiomycota</taxon>
        <taxon>Agaricomycotina</taxon>
        <taxon>Agaricomycetes</taxon>
        <taxon>Agaricomycetidae</taxon>
        <taxon>Agaricales</taxon>
        <taxon>Agaricineae</taxon>
        <taxon>Nidulariaceae</taxon>
        <taxon>Crucibulum</taxon>
    </lineage>
</organism>
<dbReference type="EMBL" id="ML213599">
    <property type="protein sequence ID" value="TFK39501.1"/>
    <property type="molecule type" value="Genomic_DNA"/>
</dbReference>